<keyword evidence="1" id="KW-0285">Flavoprotein</keyword>
<dbReference type="InterPro" id="IPR023753">
    <property type="entry name" value="FAD/NAD-binding_dom"/>
</dbReference>
<reference evidence="4 5" key="1">
    <citation type="submission" date="2020-11" db="EMBL/GenBank/DDBJ databases">
        <authorList>
            <person name="Kim M.K."/>
        </authorList>
    </citation>
    <scope>NUCLEOTIDE SEQUENCE [LARGE SCALE GENOMIC DNA]</scope>
    <source>
        <strain evidence="4 5">BT662</strain>
    </source>
</reference>
<dbReference type="PRINTS" id="PR00368">
    <property type="entry name" value="FADPNR"/>
</dbReference>
<dbReference type="Pfam" id="PF07992">
    <property type="entry name" value="Pyr_redox_2"/>
    <property type="match status" value="1"/>
</dbReference>
<dbReference type="SUPFAM" id="SSF51905">
    <property type="entry name" value="FAD/NAD(P)-binding domain"/>
    <property type="match status" value="1"/>
</dbReference>
<comment type="caution">
    <text evidence="4">The sequence shown here is derived from an EMBL/GenBank/DDBJ whole genome shotgun (WGS) entry which is preliminary data.</text>
</comment>
<dbReference type="InterPro" id="IPR036188">
    <property type="entry name" value="FAD/NAD-bd_sf"/>
</dbReference>
<dbReference type="Proteomes" id="UP000618931">
    <property type="component" value="Unassembled WGS sequence"/>
</dbReference>
<evidence type="ECO:0000313" key="4">
    <source>
        <dbReference type="EMBL" id="MBF9220418.1"/>
    </source>
</evidence>
<name>A0ABS0I0D8_9BACT</name>
<gene>
    <name evidence="4" type="ORF">I2H31_04825</name>
</gene>
<organism evidence="4 5">
    <name type="scientific">Hymenobacter ruricola</name>
    <dbReference type="NCBI Taxonomy" id="2791023"/>
    <lineage>
        <taxon>Bacteria</taxon>
        <taxon>Pseudomonadati</taxon>
        <taxon>Bacteroidota</taxon>
        <taxon>Cytophagia</taxon>
        <taxon>Cytophagales</taxon>
        <taxon>Hymenobacteraceae</taxon>
        <taxon>Hymenobacter</taxon>
    </lineage>
</organism>
<feature type="domain" description="FAD/NAD(P)-binding" evidence="3">
    <location>
        <begin position="5"/>
        <end position="283"/>
    </location>
</feature>
<dbReference type="PANTHER" id="PTHR48105">
    <property type="entry name" value="THIOREDOXIN REDUCTASE 1-RELATED-RELATED"/>
    <property type="match status" value="1"/>
</dbReference>
<sequence>MLDFDAIIIGGSYAGLSAAMALGRSRRRVLLLDAGRPCNRQTPHSHNFLTQDGATPAALRAQAIEQVGHYPTVELRAEEAIAATAVADGFQVETAAGSCFTAPKLLLATGVVDQMPALPGFAECWGISVLHCPYCHGYEVRDQRLGVIGNGDVGFEFARLIHNWSPRLTLFTDGLATLNPDQQQALARHGIAVVETPLAGIAHTRGQLQALQLAGGAAHPLDAVFARVPFEQAGTLARQLGCAFTEMGHVQVDDMQRTGVSGLFAAGDATTPFRAVSAAVAAGGKAGALINMELIAERFR</sequence>
<evidence type="ECO:0000259" key="3">
    <source>
        <dbReference type="Pfam" id="PF07992"/>
    </source>
</evidence>
<dbReference type="RefSeq" id="WP_196291876.1">
    <property type="nucleotide sequence ID" value="NZ_JADQDM010000002.1"/>
</dbReference>
<dbReference type="PRINTS" id="PR00469">
    <property type="entry name" value="PNDRDTASEII"/>
</dbReference>
<dbReference type="InterPro" id="IPR050097">
    <property type="entry name" value="Ferredoxin-NADP_redctase_2"/>
</dbReference>
<evidence type="ECO:0000256" key="2">
    <source>
        <dbReference type="ARBA" id="ARBA00023002"/>
    </source>
</evidence>
<dbReference type="Gene3D" id="3.50.50.60">
    <property type="entry name" value="FAD/NAD(P)-binding domain"/>
    <property type="match status" value="2"/>
</dbReference>
<accession>A0ABS0I0D8</accession>
<dbReference type="EMBL" id="JADQDM010000002">
    <property type="protein sequence ID" value="MBF9220418.1"/>
    <property type="molecule type" value="Genomic_DNA"/>
</dbReference>
<keyword evidence="5" id="KW-1185">Reference proteome</keyword>
<evidence type="ECO:0000313" key="5">
    <source>
        <dbReference type="Proteomes" id="UP000618931"/>
    </source>
</evidence>
<proteinExistence type="predicted"/>
<protein>
    <submittedName>
        <fullName evidence="4">NAD(P)/FAD-dependent oxidoreductase</fullName>
    </submittedName>
</protein>
<keyword evidence="2" id="KW-0560">Oxidoreductase</keyword>
<evidence type="ECO:0000256" key="1">
    <source>
        <dbReference type="ARBA" id="ARBA00022630"/>
    </source>
</evidence>